<feature type="transmembrane region" description="Helical" evidence="1">
    <location>
        <begin position="16"/>
        <end position="38"/>
    </location>
</feature>
<dbReference type="OrthoDB" id="5511684at2759"/>
<organism evidence="2 4">
    <name type="scientific">Ooceraea biroi</name>
    <name type="common">Clonal raider ant</name>
    <name type="synonym">Cerapachys biroi</name>
    <dbReference type="NCBI Taxonomy" id="2015173"/>
    <lineage>
        <taxon>Eukaryota</taxon>
        <taxon>Metazoa</taxon>
        <taxon>Ecdysozoa</taxon>
        <taxon>Arthropoda</taxon>
        <taxon>Hexapoda</taxon>
        <taxon>Insecta</taxon>
        <taxon>Pterygota</taxon>
        <taxon>Neoptera</taxon>
        <taxon>Endopterygota</taxon>
        <taxon>Hymenoptera</taxon>
        <taxon>Apocrita</taxon>
        <taxon>Aculeata</taxon>
        <taxon>Formicoidea</taxon>
        <taxon>Formicidae</taxon>
        <taxon>Dorylinae</taxon>
        <taxon>Ooceraea</taxon>
    </lineage>
</organism>
<keyword evidence="4" id="KW-1185">Reference proteome</keyword>
<reference evidence="3" key="3">
    <citation type="submission" date="2018-07" db="EMBL/GenBank/DDBJ databases">
        <authorList>
            <person name="Mckenzie S.K."/>
            <person name="Kronauer D.J.C."/>
        </authorList>
    </citation>
    <scope>NUCLEOTIDE SEQUENCE</scope>
    <source>
        <strain evidence="3">Clonal line C1</strain>
    </source>
</reference>
<evidence type="ECO:0000313" key="5">
    <source>
        <dbReference type="Proteomes" id="UP000279307"/>
    </source>
</evidence>
<protein>
    <submittedName>
        <fullName evidence="2">NADH dehydrogenase [ubiquinone] 1 alpha subcomplex subunit</fullName>
    </submittedName>
</protein>
<keyword evidence="1" id="KW-0472">Membrane</keyword>
<dbReference type="PANTHER" id="PTHR14256">
    <property type="entry name" value="NADH-UBIQUINONE OXIDOREDUCTASE MLRQ SUBUNIT"/>
    <property type="match status" value="1"/>
</dbReference>
<keyword evidence="1" id="KW-0812">Transmembrane</keyword>
<keyword evidence="2" id="KW-0830">Ubiquinone</keyword>
<gene>
    <name evidence="3" type="ORF">DMN91_003266</name>
    <name evidence="2" type="ORF">X777_14085</name>
</gene>
<sequence length="82" mass="9428">MQGLNLSSLKKNPALVPLYFCMGLGGAAAALYLLRLALRSPDVSWRNKKEAEPWNDYKDKQYKFYTTKSWDENAPKTKPPEY</sequence>
<evidence type="ECO:0000256" key="1">
    <source>
        <dbReference type="SAM" id="Phobius"/>
    </source>
</evidence>
<dbReference type="Proteomes" id="UP000279307">
    <property type="component" value="Chromosome 3"/>
</dbReference>
<name>A0A026VXA0_OOCBI</name>
<dbReference type="PANTHER" id="PTHR14256:SF1">
    <property type="entry name" value="GEO09626P1"/>
    <property type="match status" value="1"/>
</dbReference>
<dbReference type="OMA" id="GPNQYKF"/>
<dbReference type="AlphaFoldDB" id="A0A026VXA0"/>
<evidence type="ECO:0000313" key="2">
    <source>
        <dbReference type="EMBL" id="EZA48285.1"/>
    </source>
</evidence>
<keyword evidence="1" id="KW-1133">Transmembrane helix</keyword>
<dbReference type="Pfam" id="PF06522">
    <property type="entry name" value="B12D"/>
    <property type="match status" value="1"/>
</dbReference>
<dbReference type="STRING" id="2015173.A0A026VXA0"/>
<proteinExistence type="predicted"/>
<dbReference type="EMBL" id="KK107652">
    <property type="protein sequence ID" value="EZA48285.1"/>
    <property type="molecule type" value="Genomic_DNA"/>
</dbReference>
<dbReference type="Proteomes" id="UP000053097">
    <property type="component" value="Unassembled WGS sequence"/>
</dbReference>
<reference evidence="3 5" key="2">
    <citation type="journal article" date="2018" name="Genome Res.">
        <title>The genomic architecture and molecular evolution of ant odorant receptors.</title>
        <authorList>
            <person name="McKenzie S.K."/>
            <person name="Kronauer D.J.C."/>
        </authorList>
    </citation>
    <scope>NUCLEOTIDE SEQUENCE [LARGE SCALE GENOMIC DNA]</scope>
    <source>
        <strain evidence="3">Clonal line C1</strain>
    </source>
</reference>
<accession>A0A026VXA0</accession>
<evidence type="ECO:0000313" key="3">
    <source>
        <dbReference type="EMBL" id="RLU25174.1"/>
    </source>
</evidence>
<dbReference type="EMBL" id="QOIP01000003">
    <property type="protein sequence ID" value="RLU25174.1"/>
    <property type="molecule type" value="Genomic_DNA"/>
</dbReference>
<reference evidence="2 4" key="1">
    <citation type="journal article" date="2014" name="Curr. Biol.">
        <title>The genome of the clonal raider ant Cerapachys biroi.</title>
        <authorList>
            <person name="Oxley P.R."/>
            <person name="Ji L."/>
            <person name="Fetter-Pruneda I."/>
            <person name="McKenzie S.K."/>
            <person name="Li C."/>
            <person name="Hu H."/>
            <person name="Zhang G."/>
            <person name="Kronauer D.J."/>
        </authorList>
    </citation>
    <scope>NUCLEOTIDE SEQUENCE [LARGE SCALE GENOMIC DNA]</scope>
</reference>
<evidence type="ECO:0000313" key="4">
    <source>
        <dbReference type="Proteomes" id="UP000053097"/>
    </source>
</evidence>
<dbReference type="InterPro" id="IPR010530">
    <property type="entry name" value="B12D"/>
</dbReference>